<proteinExistence type="predicted"/>
<dbReference type="GO" id="GO:0007156">
    <property type="term" value="P:homophilic cell adhesion via plasma membrane adhesion molecules"/>
    <property type="evidence" value="ECO:0007669"/>
    <property type="project" value="InterPro"/>
</dbReference>
<dbReference type="PROSITE" id="PS50268">
    <property type="entry name" value="CADHERIN_2"/>
    <property type="match status" value="1"/>
</dbReference>
<dbReference type="SMART" id="SM00112">
    <property type="entry name" value="CA"/>
    <property type="match status" value="1"/>
</dbReference>
<evidence type="ECO:0000256" key="2">
    <source>
        <dbReference type="ARBA" id="ARBA00022692"/>
    </source>
</evidence>
<dbReference type="AlphaFoldDB" id="K1QIF5"/>
<dbReference type="PANTHER" id="PTHR24028">
    <property type="entry name" value="CADHERIN-87A"/>
    <property type="match status" value="1"/>
</dbReference>
<dbReference type="InterPro" id="IPR015919">
    <property type="entry name" value="Cadherin-like_sf"/>
</dbReference>
<accession>K1QIF5</accession>
<dbReference type="EMBL" id="JH818373">
    <property type="protein sequence ID" value="EKC21436.1"/>
    <property type="molecule type" value="Genomic_DNA"/>
</dbReference>
<reference evidence="5" key="1">
    <citation type="journal article" date="2012" name="Nature">
        <title>The oyster genome reveals stress adaptation and complexity of shell formation.</title>
        <authorList>
            <person name="Zhang G."/>
            <person name="Fang X."/>
            <person name="Guo X."/>
            <person name="Li L."/>
            <person name="Luo R."/>
            <person name="Xu F."/>
            <person name="Yang P."/>
            <person name="Zhang L."/>
            <person name="Wang X."/>
            <person name="Qi H."/>
            <person name="Xiong Z."/>
            <person name="Que H."/>
            <person name="Xie Y."/>
            <person name="Holland P.W."/>
            <person name="Paps J."/>
            <person name="Zhu Y."/>
            <person name="Wu F."/>
            <person name="Chen Y."/>
            <person name="Wang J."/>
            <person name="Peng C."/>
            <person name="Meng J."/>
            <person name="Yang L."/>
            <person name="Liu J."/>
            <person name="Wen B."/>
            <person name="Zhang N."/>
            <person name="Huang Z."/>
            <person name="Zhu Q."/>
            <person name="Feng Y."/>
            <person name="Mount A."/>
            <person name="Hedgecock D."/>
            <person name="Xu Z."/>
            <person name="Liu Y."/>
            <person name="Domazet-Loso T."/>
            <person name="Du Y."/>
            <person name="Sun X."/>
            <person name="Zhang S."/>
            <person name="Liu B."/>
            <person name="Cheng P."/>
            <person name="Jiang X."/>
            <person name="Li J."/>
            <person name="Fan D."/>
            <person name="Wang W."/>
            <person name="Fu W."/>
            <person name="Wang T."/>
            <person name="Wang B."/>
            <person name="Zhang J."/>
            <person name="Peng Z."/>
            <person name="Li Y."/>
            <person name="Li N."/>
            <person name="Wang J."/>
            <person name="Chen M."/>
            <person name="He Y."/>
            <person name="Tan F."/>
            <person name="Song X."/>
            <person name="Zheng Q."/>
            <person name="Huang R."/>
            <person name="Yang H."/>
            <person name="Du X."/>
            <person name="Chen L."/>
            <person name="Yang M."/>
            <person name="Gaffney P.M."/>
            <person name="Wang S."/>
            <person name="Luo L."/>
            <person name="She Z."/>
            <person name="Ming Y."/>
            <person name="Huang W."/>
            <person name="Zhang S."/>
            <person name="Huang B."/>
            <person name="Zhang Y."/>
            <person name="Qu T."/>
            <person name="Ni P."/>
            <person name="Miao G."/>
            <person name="Wang J."/>
            <person name="Wang Q."/>
            <person name="Steinberg C.E."/>
            <person name="Wang H."/>
            <person name="Li N."/>
            <person name="Qian L."/>
            <person name="Zhang G."/>
            <person name="Li Y."/>
            <person name="Yang H."/>
            <person name="Liu X."/>
            <person name="Wang J."/>
            <person name="Yin Y."/>
            <person name="Wang J."/>
        </authorList>
    </citation>
    <scope>NUCLEOTIDE SEQUENCE [LARGE SCALE GENOMIC DNA]</scope>
    <source>
        <strain evidence="5">05x7-T-G4-1.051#20</strain>
    </source>
</reference>
<protein>
    <submittedName>
        <fullName evidence="5">Protocadherin Fat 4</fullName>
    </submittedName>
</protein>
<name>K1QIF5_MAGGI</name>
<dbReference type="CDD" id="cd11304">
    <property type="entry name" value="Cadherin_repeat"/>
    <property type="match status" value="2"/>
</dbReference>
<evidence type="ECO:0000313" key="5">
    <source>
        <dbReference type="EMBL" id="EKC21436.1"/>
    </source>
</evidence>
<dbReference type="InParanoid" id="K1QIF5"/>
<dbReference type="SUPFAM" id="SSF49313">
    <property type="entry name" value="Cadherin-like"/>
    <property type="match status" value="2"/>
</dbReference>
<dbReference type="GO" id="GO:0005509">
    <property type="term" value="F:calcium ion binding"/>
    <property type="evidence" value="ECO:0007669"/>
    <property type="project" value="UniProtKB-UniRule"/>
</dbReference>
<dbReference type="GO" id="GO:0005886">
    <property type="term" value="C:plasma membrane"/>
    <property type="evidence" value="ECO:0007669"/>
    <property type="project" value="TreeGrafter"/>
</dbReference>
<dbReference type="Gene3D" id="2.60.40.60">
    <property type="entry name" value="Cadherins"/>
    <property type="match status" value="2"/>
</dbReference>
<keyword evidence="2" id="KW-0812">Transmembrane</keyword>
<evidence type="ECO:0000256" key="3">
    <source>
        <dbReference type="ARBA" id="ARBA00022989"/>
    </source>
</evidence>
<evidence type="ECO:0000256" key="1">
    <source>
        <dbReference type="ARBA" id="ARBA00004167"/>
    </source>
</evidence>
<keyword evidence="4" id="KW-0325">Glycoprotein</keyword>
<organism evidence="5">
    <name type="scientific">Magallana gigas</name>
    <name type="common">Pacific oyster</name>
    <name type="synonym">Crassostrea gigas</name>
    <dbReference type="NCBI Taxonomy" id="29159"/>
    <lineage>
        <taxon>Eukaryota</taxon>
        <taxon>Metazoa</taxon>
        <taxon>Spiralia</taxon>
        <taxon>Lophotrochozoa</taxon>
        <taxon>Mollusca</taxon>
        <taxon>Bivalvia</taxon>
        <taxon>Autobranchia</taxon>
        <taxon>Pteriomorphia</taxon>
        <taxon>Ostreida</taxon>
        <taxon>Ostreoidea</taxon>
        <taxon>Ostreidae</taxon>
        <taxon>Magallana</taxon>
    </lineage>
</organism>
<dbReference type="Pfam" id="PF00028">
    <property type="entry name" value="Cadherin"/>
    <property type="match status" value="1"/>
</dbReference>
<gene>
    <name evidence="5" type="ORF">CGI_10003931</name>
</gene>
<dbReference type="InterPro" id="IPR002126">
    <property type="entry name" value="Cadherin-like_dom"/>
</dbReference>
<keyword evidence="3" id="KW-0472">Membrane</keyword>
<dbReference type="InterPro" id="IPR050174">
    <property type="entry name" value="Protocadherin/Cadherin-CA"/>
</dbReference>
<keyword evidence="3" id="KW-1133">Transmembrane helix</keyword>
<evidence type="ECO:0000256" key="4">
    <source>
        <dbReference type="ARBA" id="ARBA00023180"/>
    </source>
</evidence>
<dbReference type="HOGENOM" id="CLU_1316551_0_0_1"/>
<comment type="subcellular location">
    <subcellularLocation>
        <location evidence="1">Membrane</location>
        <topology evidence="1">Single-pass membrane protein</topology>
    </subcellularLocation>
</comment>
<dbReference type="PANTHER" id="PTHR24028:SF328">
    <property type="entry name" value="CADHERIN-3"/>
    <property type="match status" value="1"/>
</dbReference>
<sequence length="209" mass="22660">MLYAFLLAVETAAGNTAPFFPAPKTTTVTIPNTRNSGSEVTTYTATDNDARSEFNQVTYSMVTDATAASLFRLEPTSGRITLISSLTADDAQRYLLTITATDNGGLTDTGTVTVSVNRNLNDPQWLPTGGPYSATVNVTENRPVLETVYTLSTQDLDIQEPFNTRIYSILSTSGAAQHFQISSQGNVQIIRFLSIDRAVNQYVVSVIFP</sequence>